<accession>A0A9P8WDM9</accession>
<reference evidence="2 3" key="1">
    <citation type="journal article" date="2021" name="Nat. Commun.">
        <title>Genetic determinants of endophytism in the Arabidopsis root mycobiome.</title>
        <authorList>
            <person name="Mesny F."/>
            <person name="Miyauchi S."/>
            <person name="Thiergart T."/>
            <person name="Pickel B."/>
            <person name="Atanasova L."/>
            <person name="Karlsson M."/>
            <person name="Huettel B."/>
            <person name="Barry K.W."/>
            <person name="Haridas S."/>
            <person name="Chen C."/>
            <person name="Bauer D."/>
            <person name="Andreopoulos W."/>
            <person name="Pangilinan J."/>
            <person name="LaButti K."/>
            <person name="Riley R."/>
            <person name="Lipzen A."/>
            <person name="Clum A."/>
            <person name="Drula E."/>
            <person name="Henrissat B."/>
            <person name="Kohler A."/>
            <person name="Grigoriev I.V."/>
            <person name="Martin F.M."/>
            <person name="Hacquard S."/>
        </authorList>
    </citation>
    <scope>NUCLEOTIDE SEQUENCE [LARGE SCALE GENOMIC DNA]</scope>
    <source>
        <strain evidence="2 3">MPI-CAGE-CH-0241</strain>
    </source>
</reference>
<dbReference type="PROSITE" id="PS50181">
    <property type="entry name" value="FBOX"/>
    <property type="match status" value="1"/>
</dbReference>
<evidence type="ECO:0000313" key="3">
    <source>
        <dbReference type="Proteomes" id="UP000777438"/>
    </source>
</evidence>
<comment type="caution">
    <text evidence="2">The sequence shown here is derived from an EMBL/GenBank/DDBJ whole genome shotgun (WGS) entry which is preliminary data.</text>
</comment>
<protein>
    <recommendedName>
        <fullName evidence="1">F-box domain-containing protein</fullName>
    </recommendedName>
</protein>
<dbReference type="Proteomes" id="UP000777438">
    <property type="component" value="Unassembled WGS sequence"/>
</dbReference>
<dbReference type="CDD" id="cd09917">
    <property type="entry name" value="F-box_SF"/>
    <property type="match status" value="1"/>
</dbReference>
<name>A0A9P8WDM9_9HYPO</name>
<dbReference type="SMART" id="SM00256">
    <property type="entry name" value="FBOX"/>
    <property type="match status" value="2"/>
</dbReference>
<proteinExistence type="predicted"/>
<dbReference type="InterPro" id="IPR001810">
    <property type="entry name" value="F-box_dom"/>
</dbReference>
<dbReference type="AlphaFoldDB" id="A0A9P8WDM9"/>
<feature type="domain" description="F-box" evidence="1">
    <location>
        <begin position="177"/>
        <end position="229"/>
    </location>
</feature>
<gene>
    <name evidence="2" type="ORF">B0T10DRAFT_479859</name>
</gene>
<dbReference type="OrthoDB" id="5060046at2759"/>
<dbReference type="SUPFAM" id="SSF81383">
    <property type="entry name" value="F-box domain"/>
    <property type="match status" value="2"/>
</dbReference>
<evidence type="ECO:0000313" key="2">
    <source>
        <dbReference type="EMBL" id="KAH6894224.1"/>
    </source>
</evidence>
<dbReference type="InterPro" id="IPR036047">
    <property type="entry name" value="F-box-like_dom_sf"/>
</dbReference>
<dbReference type="Pfam" id="PF00646">
    <property type="entry name" value="F-box"/>
    <property type="match status" value="2"/>
</dbReference>
<dbReference type="EMBL" id="JAGPYM010000005">
    <property type="protein sequence ID" value="KAH6894224.1"/>
    <property type="molecule type" value="Genomic_DNA"/>
</dbReference>
<keyword evidence="3" id="KW-1185">Reference proteome</keyword>
<evidence type="ECO:0000259" key="1">
    <source>
        <dbReference type="PROSITE" id="PS50181"/>
    </source>
</evidence>
<sequence length="363" mass="42094">MASHNKHRLFEALPFDIHFEVAKYLDFISALHLASTNRYFHQAINPRTNVPKDEVSNFVLQRDVADVNTTQALFACYKCFRFLPQEKFAKKATTDRKSKRGAAFTNKRERTCFDCAGKHRVYEHLHPISNGKLRYYFCHNCGQHKTKSVQCQGPRQDTDSGIAGVLDMCDVKAPKRRTGLEALPTHILKNITSHLGFHDAIVLATVSHVLRDTIKPLKWVPFHTRYRFVHDKWHGDVLDDAAEAHKTYPCYTCCQIRPKAKFTKIQVNKFHKYPETAWKMRCQSCIQRMYRGQKNLMRLDHKRRYMCEICKCIKIGGKTCGGCLELYVKGGIDRRTMYPVKQMDTADYGDLINEYDGIFLGEE</sequence>
<organism evidence="2 3">
    <name type="scientific">Thelonectria olida</name>
    <dbReference type="NCBI Taxonomy" id="1576542"/>
    <lineage>
        <taxon>Eukaryota</taxon>
        <taxon>Fungi</taxon>
        <taxon>Dikarya</taxon>
        <taxon>Ascomycota</taxon>
        <taxon>Pezizomycotina</taxon>
        <taxon>Sordariomycetes</taxon>
        <taxon>Hypocreomycetidae</taxon>
        <taxon>Hypocreales</taxon>
        <taxon>Nectriaceae</taxon>
        <taxon>Thelonectria</taxon>
    </lineage>
</organism>